<dbReference type="Proteomes" id="UP000275137">
    <property type="component" value="Unassembled WGS sequence"/>
</dbReference>
<feature type="chain" id="PRO_5018001996" description="DUF3300 domain-containing protein" evidence="1">
    <location>
        <begin position="25"/>
        <end position="177"/>
    </location>
</feature>
<evidence type="ECO:0000313" key="2">
    <source>
        <dbReference type="EMBL" id="ROH87200.1"/>
    </source>
</evidence>
<gene>
    <name evidence="2" type="ORF">ED236_05885</name>
</gene>
<accession>A0A3N0V338</accession>
<keyword evidence="1" id="KW-0732">Signal</keyword>
<dbReference type="RefSeq" id="WP_123237001.1">
    <property type="nucleotide sequence ID" value="NZ_RJVP01000002.1"/>
</dbReference>
<evidence type="ECO:0000256" key="1">
    <source>
        <dbReference type="SAM" id="SignalP"/>
    </source>
</evidence>
<name>A0A3N0V338_9PROT</name>
<dbReference type="AlphaFoldDB" id="A0A3N0V338"/>
<evidence type="ECO:0000313" key="3">
    <source>
        <dbReference type="Proteomes" id="UP000275137"/>
    </source>
</evidence>
<feature type="signal peptide" evidence="1">
    <location>
        <begin position="1"/>
        <end position="24"/>
    </location>
</feature>
<proteinExistence type="predicted"/>
<organism evidence="2 3">
    <name type="scientific">Pseudomethylobacillus aquaticus</name>
    <dbReference type="NCBI Taxonomy" id="2676064"/>
    <lineage>
        <taxon>Bacteria</taxon>
        <taxon>Pseudomonadati</taxon>
        <taxon>Pseudomonadota</taxon>
        <taxon>Betaproteobacteria</taxon>
        <taxon>Nitrosomonadales</taxon>
        <taxon>Methylophilaceae</taxon>
        <taxon>Pseudomethylobacillus</taxon>
    </lineage>
</organism>
<keyword evidence="3" id="KW-1185">Reference proteome</keyword>
<comment type="caution">
    <text evidence="2">The sequence shown here is derived from an EMBL/GenBank/DDBJ whole genome shotgun (WGS) entry which is preliminary data.</text>
</comment>
<dbReference type="EMBL" id="RJVP01000002">
    <property type="protein sequence ID" value="ROH87200.1"/>
    <property type="molecule type" value="Genomic_DNA"/>
</dbReference>
<reference evidence="2 3" key="1">
    <citation type="submission" date="2018-10" db="EMBL/GenBank/DDBJ databases">
        <authorList>
            <person name="Chen W.-M."/>
        </authorList>
    </citation>
    <scope>NUCLEOTIDE SEQUENCE [LARGE SCALE GENOMIC DNA]</scope>
    <source>
        <strain evidence="2 3">H-5</strain>
    </source>
</reference>
<dbReference type="PROSITE" id="PS51257">
    <property type="entry name" value="PROKAR_LIPOPROTEIN"/>
    <property type="match status" value="1"/>
</dbReference>
<sequence>MVKMQMMLLAVALLPLLLTGCATTSQPNQIARISPEELERIIPKAMPNLPVDEIVTLSKQGVAADEIIARIKATGSYYNLTPTDTISLSQKGVSAKVLDYMHSSREQSMRDSFADEINKREEQKRQAEKRLRWQYQSRPYYYDPFWDFGYPRYGFGRPYSGFGFYSGPWYHRGFGRW</sequence>
<protein>
    <recommendedName>
        <fullName evidence="4">DUF3300 domain-containing protein</fullName>
    </recommendedName>
</protein>
<evidence type="ECO:0008006" key="4">
    <source>
        <dbReference type="Google" id="ProtNLM"/>
    </source>
</evidence>